<dbReference type="EMBL" id="BOQN01000172">
    <property type="protein sequence ID" value="GIM97932.1"/>
    <property type="molecule type" value="Genomic_DNA"/>
</dbReference>
<proteinExistence type="predicted"/>
<sequence>MTGADEADGAHSELSRRLRELRQRRWDHRRLTQKELADALGLSSTLISNWEKSSMVPPPNRLRDYATLLATDRSLSGTGLALLSEDQLTESEIAERDQLLEELLALRGEDKVAPEPTSRIRLDWIFPRRSSVRIICGLLDKPVHPYSQPKDPNYTELFTFADPDALIELHGHLWRMNPECDIRFRRSDRLLAGDSADDLNSHLILLGGIGLNQLTERVLRESGMPIKQKTHPDFIETGEIFEVTKGSEKIEFLPTMSGNEVVEDVGLLARMPNPNNSSTTLTICNGVFARGVVGAVRTLTDDNLRKNNEAYLTRRFGSVDRFAILMRVPVLFSGTVLTPDLQKEQTRLYEWSDGPVP</sequence>
<dbReference type="AlphaFoldDB" id="A0A920BQX9"/>
<gene>
    <name evidence="2" type="ORF">Ato02nite_097250</name>
</gene>
<evidence type="ECO:0000313" key="2">
    <source>
        <dbReference type="EMBL" id="GIM97932.1"/>
    </source>
</evidence>
<keyword evidence="3" id="KW-1185">Reference proteome</keyword>
<dbReference type="Pfam" id="PF13560">
    <property type="entry name" value="HTH_31"/>
    <property type="match status" value="1"/>
</dbReference>
<name>A0A920BQX9_9ACTN</name>
<dbReference type="Proteomes" id="UP000677082">
    <property type="component" value="Unassembled WGS sequence"/>
</dbReference>
<feature type="domain" description="HTH cro/C1-type" evidence="1">
    <location>
        <begin position="18"/>
        <end position="76"/>
    </location>
</feature>
<dbReference type="RefSeq" id="WP_213013553.1">
    <property type="nucleotide sequence ID" value="NZ_BOQN01000172.1"/>
</dbReference>
<accession>A0A920BQX9</accession>
<dbReference type="PROSITE" id="PS50943">
    <property type="entry name" value="HTH_CROC1"/>
    <property type="match status" value="1"/>
</dbReference>
<organism evidence="2 3">
    <name type="scientific">Paractinoplanes toevensis</name>
    <dbReference type="NCBI Taxonomy" id="571911"/>
    <lineage>
        <taxon>Bacteria</taxon>
        <taxon>Bacillati</taxon>
        <taxon>Actinomycetota</taxon>
        <taxon>Actinomycetes</taxon>
        <taxon>Micromonosporales</taxon>
        <taxon>Micromonosporaceae</taxon>
        <taxon>Paractinoplanes</taxon>
    </lineage>
</organism>
<dbReference type="GO" id="GO:0003677">
    <property type="term" value="F:DNA binding"/>
    <property type="evidence" value="ECO:0007669"/>
    <property type="project" value="InterPro"/>
</dbReference>
<evidence type="ECO:0000313" key="3">
    <source>
        <dbReference type="Proteomes" id="UP000677082"/>
    </source>
</evidence>
<protein>
    <recommendedName>
        <fullName evidence="1">HTH cro/C1-type domain-containing protein</fullName>
    </recommendedName>
</protein>
<dbReference type="InterPro" id="IPR010982">
    <property type="entry name" value="Lambda_DNA-bd_dom_sf"/>
</dbReference>
<dbReference type="InterPro" id="IPR001387">
    <property type="entry name" value="Cro/C1-type_HTH"/>
</dbReference>
<evidence type="ECO:0000259" key="1">
    <source>
        <dbReference type="PROSITE" id="PS50943"/>
    </source>
</evidence>
<dbReference type="Gene3D" id="1.10.260.40">
    <property type="entry name" value="lambda repressor-like DNA-binding domains"/>
    <property type="match status" value="1"/>
</dbReference>
<comment type="caution">
    <text evidence="2">The sequence shown here is derived from an EMBL/GenBank/DDBJ whole genome shotgun (WGS) entry which is preliminary data.</text>
</comment>
<dbReference type="SUPFAM" id="SSF47413">
    <property type="entry name" value="lambda repressor-like DNA-binding domains"/>
    <property type="match status" value="1"/>
</dbReference>
<reference evidence="2 3" key="1">
    <citation type="submission" date="2021-03" db="EMBL/GenBank/DDBJ databases">
        <title>Whole genome shotgun sequence of Actinoplanes toevensis NBRC 105298.</title>
        <authorList>
            <person name="Komaki H."/>
            <person name="Tamura T."/>
        </authorList>
    </citation>
    <scope>NUCLEOTIDE SEQUENCE [LARGE SCALE GENOMIC DNA]</scope>
    <source>
        <strain evidence="2 3">NBRC 105298</strain>
    </source>
</reference>
<dbReference type="SMART" id="SM00530">
    <property type="entry name" value="HTH_XRE"/>
    <property type="match status" value="1"/>
</dbReference>
<dbReference type="CDD" id="cd00093">
    <property type="entry name" value="HTH_XRE"/>
    <property type="match status" value="1"/>
</dbReference>